<sequence length="132" mass="14449">MTSTALILLVVTLVTVSLTVAAVAGLPAYRSARIARLAVWLGIAGSLVGLALYLVLLWNPMQFVRYDDDKTPNPTEGVTITTLLGTGMATAMAVAIPIYFRPRGQQRLQREPSPNRNRWDHPSEDDAWAMRG</sequence>
<proteinExistence type="predicted"/>
<keyword evidence="2" id="KW-1133">Transmembrane helix</keyword>
<evidence type="ECO:0000313" key="3">
    <source>
        <dbReference type="EMBL" id="SFA45134.1"/>
    </source>
</evidence>
<evidence type="ECO:0000256" key="1">
    <source>
        <dbReference type="SAM" id="MobiDB-lite"/>
    </source>
</evidence>
<dbReference type="AlphaFoldDB" id="A0A1I0T033"/>
<evidence type="ECO:0000256" key="2">
    <source>
        <dbReference type="SAM" id="Phobius"/>
    </source>
</evidence>
<dbReference type="GeneID" id="85485076"/>
<protein>
    <submittedName>
        <fullName evidence="3">Uncharacterized protein</fullName>
    </submittedName>
</protein>
<reference evidence="3 4" key="1">
    <citation type="submission" date="2016-10" db="EMBL/GenBank/DDBJ databases">
        <authorList>
            <person name="de Groot N.N."/>
        </authorList>
    </citation>
    <scope>NUCLEOTIDE SEQUENCE [LARGE SCALE GENOMIC DNA]</scope>
    <source>
        <strain evidence="3 4">DSM 44908</strain>
    </source>
</reference>
<keyword evidence="2" id="KW-0812">Transmembrane</keyword>
<name>A0A1I0T033_9NOCA</name>
<feature type="region of interest" description="Disordered" evidence="1">
    <location>
        <begin position="105"/>
        <end position="132"/>
    </location>
</feature>
<organism evidence="3 4">
    <name type="scientific">Rhodococcoides kroppenstedtii</name>
    <dbReference type="NCBI Taxonomy" id="293050"/>
    <lineage>
        <taxon>Bacteria</taxon>
        <taxon>Bacillati</taxon>
        <taxon>Actinomycetota</taxon>
        <taxon>Actinomycetes</taxon>
        <taxon>Mycobacteriales</taxon>
        <taxon>Nocardiaceae</taxon>
        <taxon>Rhodococcoides</taxon>
    </lineage>
</organism>
<dbReference type="RefSeq" id="WP_074921883.1">
    <property type="nucleotide sequence ID" value="NZ_FOJN01000003.1"/>
</dbReference>
<feature type="transmembrane region" description="Helical" evidence="2">
    <location>
        <begin position="6"/>
        <end position="26"/>
    </location>
</feature>
<dbReference type="EMBL" id="FOJN01000003">
    <property type="protein sequence ID" value="SFA45134.1"/>
    <property type="molecule type" value="Genomic_DNA"/>
</dbReference>
<dbReference type="Proteomes" id="UP000182054">
    <property type="component" value="Unassembled WGS sequence"/>
</dbReference>
<accession>A0A1I0T033</accession>
<keyword evidence="2" id="KW-0472">Membrane</keyword>
<gene>
    <name evidence="3" type="ORF">SAMN05444374_103227</name>
</gene>
<feature type="transmembrane region" description="Helical" evidence="2">
    <location>
        <begin position="38"/>
        <end position="58"/>
    </location>
</feature>
<feature type="transmembrane region" description="Helical" evidence="2">
    <location>
        <begin position="78"/>
        <end position="100"/>
    </location>
</feature>
<evidence type="ECO:0000313" key="4">
    <source>
        <dbReference type="Proteomes" id="UP000182054"/>
    </source>
</evidence>